<organism evidence="2 3">
    <name type="scientific">Saccharopolyspora hirsuta</name>
    <dbReference type="NCBI Taxonomy" id="1837"/>
    <lineage>
        <taxon>Bacteria</taxon>
        <taxon>Bacillati</taxon>
        <taxon>Actinomycetota</taxon>
        <taxon>Actinomycetes</taxon>
        <taxon>Pseudonocardiales</taxon>
        <taxon>Pseudonocardiaceae</taxon>
        <taxon>Saccharopolyspora</taxon>
    </lineage>
</organism>
<sequence length="63" mass="6924">MGLGDFKDRLQDLGREHGDKVEQGLDAAAEKAKEKFGHEDQIDQAAQKGKEFLGDSKPEPGQQ</sequence>
<dbReference type="OrthoDB" id="3579262at2"/>
<evidence type="ECO:0000313" key="2">
    <source>
        <dbReference type="EMBL" id="KAA5836026.1"/>
    </source>
</evidence>
<protein>
    <submittedName>
        <fullName evidence="2">Antitoxin</fullName>
    </submittedName>
</protein>
<reference evidence="2 3" key="1">
    <citation type="submission" date="2019-09" db="EMBL/GenBank/DDBJ databases">
        <title>Draft genome sequence of the thermophilic Saccharopolyspora hirsuta VKM Ac-666T.</title>
        <authorList>
            <person name="Lobastova T.G."/>
            <person name="Fokina V."/>
            <person name="Bragin E.Y."/>
            <person name="Shtratnikova V.Y."/>
            <person name="Starodumova I.P."/>
            <person name="Tarlachkov S.V."/>
            <person name="Donova M.V."/>
        </authorList>
    </citation>
    <scope>NUCLEOTIDE SEQUENCE [LARGE SCALE GENOMIC DNA]</scope>
    <source>
        <strain evidence="2 3">VKM Ac-666</strain>
    </source>
</reference>
<dbReference type="Pfam" id="PF14013">
    <property type="entry name" value="MT0933_antitox"/>
    <property type="match status" value="1"/>
</dbReference>
<dbReference type="InterPro" id="IPR028037">
    <property type="entry name" value="Antitoxin_Rv0909/MT0933"/>
</dbReference>
<evidence type="ECO:0000313" key="3">
    <source>
        <dbReference type="Proteomes" id="UP000323946"/>
    </source>
</evidence>
<feature type="compositionally biased region" description="Basic and acidic residues" evidence="1">
    <location>
        <begin position="1"/>
        <end position="41"/>
    </location>
</feature>
<proteinExistence type="predicted"/>
<dbReference type="EMBL" id="VWPH01000003">
    <property type="protein sequence ID" value="KAA5836026.1"/>
    <property type="molecule type" value="Genomic_DNA"/>
</dbReference>
<gene>
    <name evidence="2" type="ORF">F1721_06685</name>
</gene>
<dbReference type="SMR" id="A0A5M7C0T4"/>
<dbReference type="RefSeq" id="WP_150065686.1">
    <property type="nucleotide sequence ID" value="NZ_JBEPDJ010000003.1"/>
</dbReference>
<dbReference type="Proteomes" id="UP000323946">
    <property type="component" value="Unassembled WGS sequence"/>
</dbReference>
<feature type="region of interest" description="Disordered" evidence="1">
    <location>
        <begin position="1"/>
        <end position="63"/>
    </location>
</feature>
<accession>A0A5M7C0T4</accession>
<feature type="compositionally biased region" description="Basic and acidic residues" evidence="1">
    <location>
        <begin position="48"/>
        <end position="63"/>
    </location>
</feature>
<name>A0A5M7C0T4_SACHI</name>
<comment type="caution">
    <text evidence="2">The sequence shown here is derived from an EMBL/GenBank/DDBJ whole genome shotgun (WGS) entry which is preliminary data.</text>
</comment>
<keyword evidence="3" id="KW-1185">Reference proteome</keyword>
<evidence type="ECO:0000256" key="1">
    <source>
        <dbReference type="SAM" id="MobiDB-lite"/>
    </source>
</evidence>
<dbReference type="AlphaFoldDB" id="A0A5M7C0T4"/>